<feature type="compositionally biased region" description="Low complexity" evidence="1">
    <location>
        <begin position="617"/>
        <end position="636"/>
    </location>
</feature>
<dbReference type="PANTHER" id="PTHR37271">
    <property type="entry name" value="KARYOGAMY PROTEIN KAR9"/>
    <property type="match status" value="1"/>
</dbReference>
<dbReference type="GO" id="GO:0043332">
    <property type="term" value="C:mating projection tip"/>
    <property type="evidence" value="ECO:0007669"/>
    <property type="project" value="TreeGrafter"/>
</dbReference>
<evidence type="ECO:0000313" key="2">
    <source>
        <dbReference type="EMBL" id="WWD05843.1"/>
    </source>
</evidence>
<feature type="compositionally biased region" description="Polar residues" evidence="1">
    <location>
        <begin position="398"/>
        <end position="416"/>
    </location>
</feature>
<feature type="region of interest" description="Disordered" evidence="1">
    <location>
        <begin position="1"/>
        <end position="83"/>
    </location>
</feature>
<feature type="compositionally biased region" description="Low complexity" evidence="1">
    <location>
        <begin position="568"/>
        <end position="579"/>
    </location>
</feature>
<dbReference type="Pfam" id="PF08580">
    <property type="entry name" value="KAR9"/>
    <property type="match status" value="1"/>
</dbReference>
<keyword evidence="3" id="KW-1185">Reference proteome</keyword>
<dbReference type="GO" id="GO:0030473">
    <property type="term" value="P:nuclear migration along microtubule"/>
    <property type="evidence" value="ECO:0007669"/>
    <property type="project" value="TreeGrafter"/>
</dbReference>
<dbReference type="GeneID" id="91102728"/>
<dbReference type="GO" id="GO:0051293">
    <property type="term" value="P:establishment of spindle localization"/>
    <property type="evidence" value="ECO:0007669"/>
    <property type="project" value="TreeGrafter"/>
</dbReference>
<dbReference type="KEGG" id="ker:91102728"/>
<gene>
    <name evidence="2" type="ORF">V865_003926</name>
</gene>
<dbReference type="Proteomes" id="UP001358614">
    <property type="component" value="Chromosome 1"/>
</dbReference>
<evidence type="ECO:0008006" key="4">
    <source>
        <dbReference type="Google" id="ProtNLM"/>
    </source>
</evidence>
<feature type="compositionally biased region" description="Low complexity" evidence="1">
    <location>
        <begin position="428"/>
        <end position="439"/>
    </location>
</feature>
<dbReference type="RefSeq" id="XP_066083810.1">
    <property type="nucleotide sequence ID" value="XM_066227713.1"/>
</dbReference>
<dbReference type="AlphaFoldDB" id="A0AAX4KKL9"/>
<protein>
    <recommendedName>
        <fullName evidence="4">GAR domain-containing protein</fullName>
    </recommendedName>
</protein>
<feature type="compositionally biased region" description="Low complexity" evidence="1">
    <location>
        <begin position="364"/>
        <end position="391"/>
    </location>
</feature>
<feature type="compositionally biased region" description="Polar residues" evidence="1">
    <location>
        <begin position="502"/>
        <end position="518"/>
    </location>
</feature>
<feature type="compositionally biased region" description="Low complexity" evidence="1">
    <location>
        <begin position="476"/>
        <end position="492"/>
    </location>
</feature>
<dbReference type="PANTHER" id="PTHR37271:SF1">
    <property type="entry name" value="KARYOGAMY PROTEIN KAR9"/>
    <property type="match status" value="1"/>
</dbReference>
<reference evidence="2 3" key="1">
    <citation type="submission" date="2024-01" db="EMBL/GenBank/DDBJ databases">
        <title>Comparative genomics of Cryptococcus and Kwoniella reveals pathogenesis evolution and contrasting modes of karyotype evolution via chromosome fusion or intercentromeric recombination.</title>
        <authorList>
            <person name="Coelho M.A."/>
            <person name="David-Palma M."/>
            <person name="Shea T."/>
            <person name="Bowers K."/>
            <person name="McGinley-Smith S."/>
            <person name="Mohammad A.W."/>
            <person name="Gnirke A."/>
            <person name="Yurkov A.M."/>
            <person name="Nowrousian M."/>
            <person name="Sun S."/>
            <person name="Cuomo C.A."/>
            <person name="Heitman J."/>
        </authorList>
    </citation>
    <scope>NUCLEOTIDE SEQUENCE [LARGE SCALE GENOMIC DNA]</scope>
    <source>
        <strain evidence="2 3">PYCC6329</strain>
    </source>
</reference>
<feature type="compositionally biased region" description="Polar residues" evidence="1">
    <location>
        <begin position="40"/>
        <end position="56"/>
    </location>
</feature>
<name>A0AAX4KKL9_9TREE</name>
<feature type="region of interest" description="Disordered" evidence="1">
    <location>
        <begin position="341"/>
        <end position="524"/>
    </location>
</feature>
<dbReference type="GO" id="GO:0005938">
    <property type="term" value="C:cell cortex"/>
    <property type="evidence" value="ECO:0007669"/>
    <property type="project" value="TreeGrafter"/>
</dbReference>
<organism evidence="2 3">
    <name type="scientific">Kwoniella europaea PYCC6329</name>
    <dbReference type="NCBI Taxonomy" id="1423913"/>
    <lineage>
        <taxon>Eukaryota</taxon>
        <taxon>Fungi</taxon>
        <taxon>Dikarya</taxon>
        <taxon>Basidiomycota</taxon>
        <taxon>Agaricomycotina</taxon>
        <taxon>Tremellomycetes</taxon>
        <taxon>Tremellales</taxon>
        <taxon>Cryptococcaceae</taxon>
        <taxon>Kwoniella</taxon>
    </lineage>
</organism>
<sequence length="771" mass="85351">MSTASDEELASIAQHISIRDDDEDQIPSTSMPKNDLDVLTNGTEDLLQSNQNQGQVGNEEVERDDGYTPKYSSSEENGEDGTYEELEKRIHSLSHEVALLLDRIYEIQELRHSSISSTSSIPSAPSRIDSLLSSLSDSTLLLRPQITSLSSTVSSYTGTRAKQLKDGIDEIMEDWKKVGDQQKWLLEEMKEDGWLIRFRTTADQAEAMMDPLQKSLMECQAYVDRITNSPAHVPLRAEFDDQLSIERLQKLAKGHDSMTRTYVPSINKILKMMGKSISDRPINNGESLRRFGEMNHRWTSLQKQLQQLNAKIRLIISQRDAEMEYMDGGDEVELLADVTSPYSSAGDSRSDYFGYGGTVKSRESTSSSYGSSRTRYSISSGVSNTSTRSSTRQPLAHTHTSPSIKPPDSSTLSPVTAMQPLPLRRRTSMMSTTSSATARNTPGEKPRWNSSPKVPAEPVQTPIIPRRSTGLPRSVSPTPSTASMASTTMSMSRRLSRIPVASPTSRFGTGYSSPTASEISVPGLTVSNSHSRTLIAEPSSVNRSSNPNQSHLERARMGLKTPEPPRPRLSSTFSSFSRPPTTPGMGSRNSSFGTGAAPRTAPARGKGGPPPSSFRITSPTPSGSGLGSTRPSSRLSMMSYSGFTPSHTMEMEEFKPSKYDLLDMEVSKILNEVQFNLFVSRLDQPLKRGQRRNENEEWKGEYLFGRSEKPSSVKLITIAGFRKSANPNERRVKCMIRAGGQWVELRGELERRMRVLRDEGGEEVVDDDETF</sequence>
<evidence type="ECO:0000313" key="3">
    <source>
        <dbReference type="Proteomes" id="UP001358614"/>
    </source>
</evidence>
<accession>A0AAX4KKL9</accession>
<dbReference type="GO" id="GO:0005816">
    <property type="term" value="C:spindle pole body"/>
    <property type="evidence" value="ECO:0007669"/>
    <property type="project" value="TreeGrafter"/>
</dbReference>
<proteinExistence type="predicted"/>
<evidence type="ECO:0000256" key="1">
    <source>
        <dbReference type="SAM" id="MobiDB-lite"/>
    </source>
</evidence>
<feature type="region of interest" description="Disordered" evidence="1">
    <location>
        <begin position="556"/>
        <end position="636"/>
    </location>
</feature>
<dbReference type="InterPro" id="IPR013889">
    <property type="entry name" value="Karyogamy_KAR9"/>
</dbReference>
<dbReference type="EMBL" id="CP144089">
    <property type="protein sequence ID" value="WWD05843.1"/>
    <property type="molecule type" value="Genomic_DNA"/>
</dbReference>